<keyword evidence="3" id="KW-1185">Reference proteome</keyword>
<evidence type="ECO:0000313" key="3">
    <source>
        <dbReference type="Proteomes" id="UP001595533"/>
    </source>
</evidence>
<dbReference type="Proteomes" id="UP001595533">
    <property type="component" value="Unassembled WGS sequence"/>
</dbReference>
<evidence type="ECO:0000313" key="2">
    <source>
        <dbReference type="EMBL" id="MFC3194474.1"/>
    </source>
</evidence>
<sequence length="116" mass="13209">MTIQQELKADIRIGKLVGFIAWMVMFALLHINPSGYSSEIMLCVLVFFASLLYQEMLITCPRCKASIVKSARKHKPGWLNLDLTYRTVDDACRECGCDFLQDAEAFESDKTKHKNS</sequence>
<feature type="transmembrane region" description="Helical" evidence="1">
    <location>
        <begin position="35"/>
        <end position="53"/>
    </location>
</feature>
<evidence type="ECO:0008006" key="4">
    <source>
        <dbReference type="Google" id="ProtNLM"/>
    </source>
</evidence>
<gene>
    <name evidence="2" type="ORF">ACFODZ_09510</name>
</gene>
<protein>
    <recommendedName>
        <fullName evidence="4">C2H2-type domain-containing protein</fullName>
    </recommendedName>
</protein>
<feature type="transmembrane region" description="Helical" evidence="1">
    <location>
        <begin position="12"/>
        <end position="29"/>
    </location>
</feature>
<evidence type="ECO:0000256" key="1">
    <source>
        <dbReference type="SAM" id="Phobius"/>
    </source>
</evidence>
<name>A0ABV7JC86_9GAMM</name>
<keyword evidence="1" id="KW-0472">Membrane</keyword>
<dbReference type="RefSeq" id="WP_077411181.1">
    <property type="nucleotide sequence ID" value="NZ_JBHRTS010000004.1"/>
</dbReference>
<keyword evidence="1" id="KW-0812">Transmembrane</keyword>
<comment type="caution">
    <text evidence="2">The sequence shown here is derived from an EMBL/GenBank/DDBJ whole genome shotgun (WGS) entry which is preliminary data.</text>
</comment>
<accession>A0ABV7JC86</accession>
<keyword evidence="1" id="KW-1133">Transmembrane helix</keyword>
<proteinExistence type="predicted"/>
<dbReference type="EMBL" id="JBHRTS010000004">
    <property type="protein sequence ID" value="MFC3194474.1"/>
    <property type="molecule type" value="Genomic_DNA"/>
</dbReference>
<reference evidence="3" key="1">
    <citation type="journal article" date="2019" name="Int. J. Syst. Evol. Microbiol.">
        <title>The Global Catalogue of Microorganisms (GCM) 10K type strain sequencing project: providing services to taxonomists for standard genome sequencing and annotation.</title>
        <authorList>
            <consortium name="The Broad Institute Genomics Platform"/>
            <consortium name="The Broad Institute Genome Sequencing Center for Infectious Disease"/>
            <person name="Wu L."/>
            <person name="Ma J."/>
        </authorList>
    </citation>
    <scope>NUCLEOTIDE SEQUENCE [LARGE SCALE GENOMIC DNA]</scope>
    <source>
        <strain evidence="3">KCTC 42953</strain>
    </source>
</reference>
<organism evidence="2 3">
    <name type="scientific">Marinicella sediminis</name>
    <dbReference type="NCBI Taxonomy" id="1792834"/>
    <lineage>
        <taxon>Bacteria</taxon>
        <taxon>Pseudomonadati</taxon>
        <taxon>Pseudomonadota</taxon>
        <taxon>Gammaproteobacteria</taxon>
        <taxon>Lysobacterales</taxon>
        <taxon>Marinicellaceae</taxon>
        <taxon>Marinicella</taxon>
    </lineage>
</organism>